<protein>
    <recommendedName>
        <fullName evidence="2">FtsK domain-containing protein</fullName>
    </recommendedName>
</protein>
<evidence type="ECO:0000259" key="2">
    <source>
        <dbReference type="Pfam" id="PF01580"/>
    </source>
</evidence>
<evidence type="ECO:0000313" key="4">
    <source>
        <dbReference type="Proteomes" id="UP000037020"/>
    </source>
</evidence>
<reference evidence="3 4" key="1">
    <citation type="submission" date="2015-07" db="EMBL/GenBank/DDBJ databases">
        <authorList>
            <person name="Ju K.-S."/>
            <person name="Doroghazi J.R."/>
            <person name="Metcalf W.W."/>
        </authorList>
    </citation>
    <scope>NUCLEOTIDE SEQUENCE [LARGE SCALE GENOMIC DNA]</scope>
    <source>
        <strain evidence="3 4">NRRL B-3589</strain>
    </source>
</reference>
<dbReference type="EMBL" id="LGUT01000753">
    <property type="protein sequence ID" value="KOG90402.1"/>
    <property type="molecule type" value="Genomic_DNA"/>
</dbReference>
<keyword evidence="4" id="KW-1185">Reference proteome</keyword>
<feature type="non-terminal residue" evidence="3">
    <location>
        <position position="87"/>
    </location>
</feature>
<dbReference type="Gene3D" id="3.40.50.300">
    <property type="entry name" value="P-loop containing nucleotide triphosphate hydrolases"/>
    <property type="match status" value="1"/>
</dbReference>
<sequence length="87" mass="9268">DFSPSLDQLLPGIVPDPERGMSAADYPELGRLRVPLGMVDRPYEQLRELLVADLSGADGHLAVAGAPQSGKSTTLRTLMLSLALTHT</sequence>
<gene>
    <name evidence="3" type="ORF">ADK38_08995</name>
</gene>
<dbReference type="Proteomes" id="UP000037020">
    <property type="component" value="Unassembled WGS sequence"/>
</dbReference>
<feature type="region of interest" description="Disordered" evidence="1">
    <location>
        <begin position="1"/>
        <end position="22"/>
    </location>
</feature>
<evidence type="ECO:0000256" key="1">
    <source>
        <dbReference type="SAM" id="MobiDB-lite"/>
    </source>
</evidence>
<comment type="caution">
    <text evidence="3">The sequence shown here is derived from an EMBL/GenBank/DDBJ whole genome shotgun (WGS) entry which is preliminary data.</text>
</comment>
<dbReference type="InterPro" id="IPR002543">
    <property type="entry name" value="FtsK_dom"/>
</dbReference>
<feature type="domain" description="FtsK" evidence="2">
    <location>
        <begin position="33"/>
        <end position="87"/>
    </location>
</feature>
<organism evidence="3 4">
    <name type="scientific">Streptomyces varsoviensis</name>
    <dbReference type="NCBI Taxonomy" id="67373"/>
    <lineage>
        <taxon>Bacteria</taxon>
        <taxon>Bacillati</taxon>
        <taxon>Actinomycetota</taxon>
        <taxon>Actinomycetes</taxon>
        <taxon>Kitasatosporales</taxon>
        <taxon>Streptomycetaceae</taxon>
        <taxon>Streptomyces</taxon>
    </lineage>
</organism>
<proteinExistence type="predicted"/>
<name>A0ABR5JAK7_9ACTN</name>
<evidence type="ECO:0000313" key="3">
    <source>
        <dbReference type="EMBL" id="KOG90402.1"/>
    </source>
</evidence>
<dbReference type="SUPFAM" id="SSF52540">
    <property type="entry name" value="P-loop containing nucleoside triphosphate hydrolases"/>
    <property type="match status" value="1"/>
</dbReference>
<feature type="non-terminal residue" evidence="3">
    <location>
        <position position="1"/>
    </location>
</feature>
<dbReference type="InterPro" id="IPR027417">
    <property type="entry name" value="P-loop_NTPase"/>
</dbReference>
<accession>A0ABR5JAK7</accession>
<dbReference type="Pfam" id="PF01580">
    <property type="entry name" value="FtsK_SpoIIIE"/>
    <property type="match status" value="1"/>
</dbReference>